<proteinExistence type="predicted"/>
<protein>
    <recommendedName>
        <fullName evidence="6">Alpha-1,2-mannosidase</fullName>
    </recommendedName>
</protein>
<organism evidence="4 5">
    <name type="scientific">Haloferula sargassicola</name>
    <dbReference type="NCBI Taxonomy" id="490096"/>
    <lineage>
        <taxon>Bacteria</taxon>
        <taxon>Pseudomonadati</taxon>
        <taxon>Verrucomicrobiota</taxon>
        <taxon>Verrucomicrobiia</taxon>
        <taxon>Verrucomicrobiales</taxon>
        <taxon>Verrucomicrobiaceae</taxon>
        <taxon>Haloferula</taxon>
    </lineage>
</organism>
<sequence length="780" mass="86176">MHRAPLLGLSLLLLAQSGPGADDPLAYVDPEIGTAHSRWFFYTPAAVPYGMAKLAPSTNGHEGNPSGWEAVGYDARHESIAGFVHSHEWQIGGVCFMPTTGELQTSPGDLSDPASGYRSRFKREKQISQAGFYQVHLDDYGITAELTATKRVGFHRYTFPASDSAHILLDIGNKQGESSEVTAASVRMVDDLHFEGFVRTYPKYVERYDPQGSVTMYFHGVLDKKPAGVTAFNHKGVFEGKKSIDGKGAGLALNYATKEGEKIGIKVGLSYTSIAAAKANLQAEAASLSFDEAKAAAQNEWRKAFGRIAIEDESVSNKTKFYTGLFHALLGRGVACDVSGDYPKFDGSTGHFPEGADDPKRQFINSDAIWGGYWNLTQLWALSYPEWYSSFVHTQMTIYRDRGWFADGFANSAYASGVGTNMVGLAIAGAYQTGILEGDMEPVYEAVRKNELGWKDRPVGAGKADVKAFVERGYVPFHPEDRTDPEGSNFASSHTLEYSFSAHAAAQMALDLGKNDDHDELSRLAKGWRHLFNPENRYIQPKTADGNFIDRFNPQEAWRGFQEGNAVQYSFFVPHQPVALIEAIGRDEFNQRLNRIFEVSEKDDFSGGQTIDAFAGVQSLYNHGNQPCLHISWLFNFSGKPWLTQKWTRRICDRFYGTDPVHGYGRGQDEDQGQLGAWFVMASLGIFDVKGLTDSRPIVELGSPLFEKATVQLGKEKTLVIETANHSAENVYVQSASFDGEPLDRCWLFWDELAAGGTLRFTLGAQPREDWGVETPPPGF</sequence>
<dbReference type="InterPro" id="IPR014718">
    <property type="entry name" value="GH-type_carb-bd"/>
</dbReference>
<keyword evidence="5" id="KW-1185">Reference proteome</keyword>
<dbReference type="InterPro" id="IPR012939">
    <property type="entry name" value="Glyco_hydro_92"/>
</dbReference>
<evidence type="ECO:0000313" key="4">
    <source>
        <dbReference type="EMBL" id="GAA5484218.1"/>
    </source>
</evidence>
<dbReference type="InterPro" id="IPR041371">
    <property type="entry name" value="GH92_N"/>
</dbReference>
<gene>
    <name evidence="4" type="ORF">Hsar01_03459</name>
</gene>
<feature type="domain" description="Glycosyl hydrolase family 92" evidence="2">
    <location>
        <begin position="277"/>
        <end position="764"/>
    </location>
</feature>
<feature type="chain" id="PRO_5047084773" description="Alpha-1,2-mannosidase" evidence="1">
    <location>
        <begin position="22"/>
        <end position="780"/>
    </location>
</feature>
<evidence type="ECO:0000256" key="1">
    <source>
        <dbReference type="SAM" id="SignalP"/>
    </source>
</evidence>
<reference evidence="4 5" key="1">
    <citation type="submission" date="2024-02" db="EMBL/GenBank/DDBJ databases">
        <title>Haloferula sargassicola NBRC 104335.</title>
        <authorList>
            <person name="Ichikawa N."/>
            <person name="Katano-Makiyama Y."/>
            <person name="Hidaka K."/>
        </authorList>
    </citation>
    <scope>NUCLEOTIDE SEQUENCE [LARGE SCALE GENOMIC DNA]</scope>
    <source>
        <strain evidence="4 5">NBRC 104335</strain>
    </source>
</reference>
<dbReference type="EMBL" id="BAABRI010000022">
    <property type="protein sequence ID" value="GAA5484218.1"/>
    <property type="molecule type" value="Genomic_DNA"/>
</dbReference>
<accession>A0ABP9UWG7</accession>
<dbReference type="Proteomes" id="UP001476282">
    <property type="component" value="Unassembled WGS sequence"/>
</dbReference>
<keyword evidence="1" id="KW-0732">Signal</keyword>
<feature type="domain" description="Glycosyl hydrolase family 92 N-terminal" evidence="3">
    <location>
        <begin position="27"/>
        <end position="270"/>
    </location>
</feature>
<dbReference type="Pfam" id="PF17678">
    <property type="entry name" value="Glyco_hydro_92N"/>
    <property type="match status" value="1"/>
</dbReference>
<feature type="signal peptide" evidence="1">
    <location>
        <begin position="1"/>
        <end position="21"/>
    </location>
</feature>
<dbReference type="InterPro" id="IPR005887">
    <property type="entry name" value="GH92_a_mannosidase_put"/>
</dbReference>
<evidence type="ECO:0000313" key="5">
    <source>
        <dbReference type="Proteomes" id="UP001476282"/>
    </source>
</evidence>
<dbReference type="PANTHER" id="PTHR12143">
    <property type="entry name" value="PEPTIDE N-GLYCANASE PNGASE -RELATED"/>
    <property type="match status" value="1"/>
</dbReference>
<dbReference type="InterPro" id="IPR008928">
    <property type="entry name" value="6-hairpin_glycosidase_sf"/>
</dbReference>
<dbReference type="SUPFAM" id="SSF48208">
    <property type="entry name" value="Six-hairpin glycosidases"/>
    <property type="match status" value="1"/>
</dbReference>
<evidence type="ECO:0000259" key="3">
    <source>
        <dbReference type="Pfam" id="PF17678"/>
    </source>
</evidence>
<dbReference type="Gene3D" id="3.30.2080.10">
    <property type="entry name" value="GH92 mannosidase domain"/>
    <property type="match status" value="1"/>
</dbReference>
<dbReference type="Gene3D" id="1.20.1610.10">
    <property type="entry name" value="alpha-1,2-mannosidases domains"/>
    <property type="match status" value="1"/>
</dbReference>
<dbReference type="InterPro" id="IPR050883">
    <property type="entry name" value="PNGase"/>
</dbReference>
<dbReference type="Gene3D" id="2.70.98.10">
    <property type="match status" value="1"/>
</dbReference>
<dbReference type="NCBIfam" id="TIGR01180">
    <property type="entry name" value="aman2_put"/>
    <property type="match status" value="1"/>
</dbReference>
<comment type="caution">
    <text evidence="4">The sequence shown here is derived from an EMBL/GenBank/DDBJ whole genome shotgun (WGS) entry which is preliminary data.</text>
</comment>
<dbReference type="Gene3D" id="1.20.1050.60">
    <property type="entry name" value="alpha-1,2-mannosidase"/>
    <property type="match status" value="1"/>
</dbReference>
<dbReference type="PANTHER" id="PTHR12143:SF39">
    <property type="entry name" value="SECRETED PROTEIN"/>
    <property type="match status" value="1"/>
</dbReference>
<dbReference type="Pfam" id="PF07971">
    <property type="entry name" value="Glyco_hydro_92"/>
    <property type="match status" value="1"/>
</dbReference>
<evidence type="ECO:0000259" key="2">
    <source>
        <dbReference type="Pfam" id="PF07971"/>
    </source>
</evidence>
<dbReference type="RefSeq" id="WP_353568316.1">
    <property type="nucleotide sequence ID" value="NZ_BAABRI010000022.1"/>
</dbReference>
<name>A0ABP9UWG7_9BACT</name>
<evidence type="ECO:0008006" key="6">
    <source>
        <dbReference type="Google" id="ProtNLM"/>
    </source>
</evidence>